<evidence type="ECO:0000313" key="1">
    <source>
        <dbReference type="EMBL" id="CAK7324359.1"/>
    </source>
</evidence>
<protein>
    <submittedName>
        <fullName evidence="1">Uncharacterized protein</fullName>
    </submittedName>
</protein>
<feature type="non-terminal residue" evidence="1">
    <location>
        <position position="1"/>
    </location>
</feature>
<keyword evidence="2" id="KW-1185">Reference proteome</keyword>
<reference evidence="1 2" key="1">
    <citation type="submission" date="2024-01" db="EMBL/GenBank/DDBJ databases">
        <authorList>
            <person name="Waweru B."/>
        </authorList>
    </citation>
    <scope>NUCLEOTIDE SEQUENCE [LARGE SCALE GENOMIC DNA]</scope>
</reference>
<dbReference type="Proteomes" id="UP001314170">
    <property type="component" value="Unassembled WGS sequence"/>
</dbReference>
<evidence type="ECO:0000313" key="2">
    <source>
        <dbReference type="Proteomes" id="UP001314170"/>
    </source>
</evidence>
<organism evidence="1 2">
    <name type="scientific">Dovyalis caffra</name>
    <dbReference type="NCBI Taxonomy" id="77055"/>
    <lineage>
        <taxon>Eukaryota</taxon>
        <taxon>Viridiplantae</taxon>
        <taxon>Streptophyta</taxon>
        <taxon>Embryophyta</taxon>
        <taxon>Tracheophyta</taxon>
        <taxon>Spermatophyta</taxon>
        <taxon>Magnoliopsida</taxon>
        <taxon>eudicotyledons</taxon>
        <taxon>Gunneridae</taxon>
        <taxon>Pentapetalae</taxon>
        <taxon>rosids</taxon>
        <taxon>fabids</taxon>
        <taxon>Malpighiales</taxon>
        <taxon>Salicaceae</taxon>
        <taxon>Flacourtieae</taxon>
        <taxon>Dovyalis</taxon>
    </lineage>
</organism>
<dbReference type="EMBL" id="CAWUPB010000272">
    <property type="protein sequence ID" value="CAK7324359.1"/>
    <property type="molecule type" value="Genomic_DNA"/>
</dbReference>
<comment type="caution">
    <text evidence="1">The sequence shown here is derived from an EMBL/GenBank/DDBJ whole genome shotgun (WGS) entry which is preliminary data.</text>
</comment>
<accession>A0AAV1QUK4</accession>
<gene>
    <name evidence="1" type="ORF">DCAF_LOCUS1999</name>
</gene>
<proteinExistence type="predicted"/>
<dbReference type="AlphaFoldDB" id="A0AAV1QUK4"/>
<sequence length="93" mass="10121">SAGITIGGGTGMTKGVEDGIGRDWMSRMRLAQMPFERRACESEKVALEERNATSAICRLDTLALRGIDDLREILDWGTTCFPVASLATVTEED</sequence>
<name>A0AAV1QUK4_9ROSI</name>